<evidence type="ECO:0000259" key="4">
    <source>
        <dbReference type="PROSITE" id="PS51710"/>
    </source>
</evidence>
<dbReference type="SUPFAM" id="SSF46689">
    <property type="entry name" value="Homeodomain-like"/>
    <property type="match status" value="1"/>
</dbReference>
<evidence type="ECO:0000256" key="2">
    <source>
        <dbReference type="ARBA" id="ARBA00023134"/>
    </source>
</evidence>
<dbReference type="PROSITE" id="PS51710">
    <property type="entry name" value="G_OBG"/>
    <property type="match status" value="1"/>
</dbReference>
<dbReference type="InterPro" id="IPR004095">
    <property type="entry name" value="TGS"/>
</dbReference>
<feature type="region of interest" description="Disordered" evidence="3">
    <location>
        <begin position="1012"/>
        <end position="1043"/>
    </location>
</feature>
<dbReference type="GO" id="GO:0005525">
    <property type="term" value="F:GTP binding"/>
    <property type="evidence" value="ECO:0007669"/>
    <property type="project" value="UniProtKB-KW"/>
</dbReference>
<dbReference type="NCBIfam" id="TIGR00231">
    <property type="entry name" value="small_GTP"/>
    <property type="match status" value="1"/>
</dbReference>
<dbReference type="CDD" id="cd11660">
    <property type="entry name" value="SANT_TRF"/>
    <property type="match status" value="1"/>
</dbReference>
<dbReference type="Pfam" id="PF02824">
    <property type="entry name" value="TGS"/>
    <property type="match status" value="1"/>
</dbReference>
<dbReference type="SUPFAM" id="SSF52540">
    <property type="entry name" value="P-loop containing nucleoside triphosphate hydrolases"/>
    <property type="match status" value="1"/>
</dbReference>
<dbReference type="FunFam" id="3.10.20.30:FF:000003">
    <property type="entry name" value="Developmentally-regulated GTP-binding protein 1"/>
    <property type="match status" value="1"/>
</dbReference>
<dbReference type="InterPro" id="IPR045001">
    <property type="entry name" value="DRG"/>
</dbReference>
<dbReference type="InterPro" id="IPR006073">
    <property type="entry name" value="GTP-bd"/>
</dbReference>
<feature type="compositionally biased region" description="Basic and acidic residues" evidence="3">
    <location>
        <begin position="1032"/>
        <end position="1043"/>
    </location>
</feature>
<evidence type="ECO:0000256" key="1">
    <source>
        <dbReference type="ARBA" id="ARBA00022741"/>
    </source>
</evidence>
<protein>
    <submittedName>
        <fullName evidence="6">Uncharacterized protein</fullName>
    </submittedName>
</protein>
<dbReference type="Gene3D" id="1.10.246.220">
    <property type="match status" value="1"/>
</dbReference>
<feature type="domain" description="TGS" evidence="5">
    <location>
        <begin position="932"/>
        <end position="1010"/>
    </location>
</feature>
<dbReference type="InterPro" id="IPR027417">
    <property type="entry name" value="P-loop_NTPase"/>
</dbReference>
<dbReference type="InterPro" id="IPR031662">
    <property type="entry name" value="GTP-binding_2"/>
</dbReference>
<keyword evidence="1" id="KW-0547">Nucleotide-binding</keyword>
<name>A0A3P6H797_BRAOL</name>
<evidence type="ECO:0000256" key="3">
    <source>
        <dbReference type="SAM" id="MobiDB-lite"/>
    </source>
</evidence>
<dbReference type="InterPro" id="IPR012676">
    <property type="entry name" value="TGS-like"/>
</dbReference>
<dbReference type="InterPro" id="IPR006074">
    <property type="entry name" value="GTP1-OBG_CS"/>
</dbReference>
<dbReference type="PROSITE" id="PS51880">
    <property type="entry name" value="TGS"/>
    <property type="match status" value="1"/>
</dbReference>
<dbReference type="CDD" id="cd17230">
    <property type="entry name" value="TGS_DRG1"/>
    <property type="match status" value="1"/>
</dbReference>
<dbReference type="GO" id="GO:0003924">
    <property type="term" value="F:GTPase activity"/>
    <property type="evidence" value="ECO:0007669"/>
    <property type="project" value="InterPro"/>
</dbReference>
<dbReference type="AlphaFoldDB" id="A0A3P6H797"/>
<reference evidence="6" key="1">
    <citation type="submission" date="2018-11" db="EMBL/GenBank/DDBJ databases">
        <authorList>
            <consortium name="Genoscope - CEA"/>
            <person name="William W."/>
        </authorList>
    </citation>
    <scope>NUCLEOTIDE SEQUENCE</scope>
</reference>
<evidence type="ECO:0000259" key="5">
    <source>
        <dbReference type="PROSITE" id="PS51880"/>
    </source>
</evidence>
<gene>
    <name evidence="6" type="ORF">BOLC6T39738H</name>
</gene>
<evidence type="ECO:0000313" key="6">
    <source>
        <dbReference type="EMBL" id="VDD64285.1"/>
    </source>
</evidence>
<dbReference type="Gene3D" id="3.10.20.30">
    <property type="match status" value="1"/>
</dbReference>
<feature type="domain" description="OBG-type G" evidence="4">
    <location>
        <begin position="690"/>
        <end position="932"/>
    </location>
</feature>
<dbReference type="Pfam" id="PF01926">
    <property type="entry name" value="MMR_HSR1"/>
    <property type="match status" value="1"/>
</dbReference>
<proteinExistence type="predicted"/>
<dbReference type="InterPro" id="IPR005225">
    <property type="entry name" value="Small_GTP-bd"/>
</dbReference>
<dbReference type="InterPro" id="IPR031167">
    <property type="entry name" value="G_OBG"/>
</dbReference>
<dbReference type="PROSITE" id="PS00905">
    <property type="entry name" value="GTP1_OBG"/>
    <property type="match status" value="1"/>
</dbReference>
<sequence>MGTVVGTVEDRREMFDVSAQTRITPFSSTNQIGNPVAYKLVRVAGDGRLVPATDEEILEVNETDMHSASDACQSLGFLPTEGSPSRLSQLEETSEGLVLNFSSFFTFINLGLLRADNVEPSTDQVNSQPEYSEEFLQKAQQDESLVMVSTPPDANIQFRNENNMFDEDQVHHEPLPFSSDVQNGCDVNQSNTVEPSSPKETALPAAAASQKPDFALVRGEICLDNLPIKALQETFRATFGRETTVKDKTWLKRRITMGLTKSFDVPTTNLTIKDNKLVGNQDKSNGVTNVKDTNLKDEPSNSAYHVNGHSKETSAHSLGVNHYWATEDLSCEERAAKRVRKPTRRYIEELSETDDKSVVISKDQRLSEKSEVRSMSVSSGKRVTVTRVVPLGGSEVEVPYVSHVRRSRPRENFMALMECHTSCLEAKATGGESNLLNSEVVSPGSVVKSASGPIQKEVSHNNTNEENMLTEADQDVEADHVDSSGNSSDDYNNTGAPMMQGGGVRRKHHRAWTLSEVTTLVEGVSKYGAGKWSEIKRFSFSSYSHRTSVDLKVGQMAKSPESKLCSESLKQHGKFQETWVDAHSCGHSVAGEGARGEAITGPTESPLRQGNKIQLLNVAEFYHYLKKMGIIERIKEIEAEMARTQKNKATEYHLGQLKAKIAKLRTQLLEPPKGSSGGGDGFEVTKYGHGRVALIGFPSVGKSTLLTMLTGTHSEAASYEFTTLTCIPGVIRYNDTKIQLLDLPGIIEGASEGKGRGRQVIAVAKSSDLVLMVLDASKSEGHRQILTKELEAVGLRLNKRPPQIYFKKKKTGGISFNTTAPLTRIDEKLCYQILHEYKIHNAEVLFREDATVDDFIDVIEGNRKYIKCVYVYNKIDVVGIDDVDRLARQPNSIVISCNLKANGERHLMVKFCCCLKQLNLDRLLARMWEEMGLVRVYTKPQGQQPDFDEPFVLSADRGGCTVENFCNHVHKTLVKDMKYALVWGTSARHYPQHCGLSHRLEDEDVVQIVKKKEREEGGRGRFKTHSNAPARIADREKKAPLKQ</sequence>
<dbReference type="PRINTS" id="PR00326">
    <property type="entry name" value="GTP1OBG"/>
</dbReference>
<dbReference type="InterPro" id="IPR009057">
    <property type="entry name" value="Homeodomain-like_sf"/>
</dbReference>
<feature type="region of interest" description="Disordered" evidence="3">
    <location>
        <begin position="282"/>
        <end position="302"/>
    </location>
</feature>
<dbReference type="InterPro" id="IPR012675">
    <property type="entry name" value="Beta-grasp_dom_sf"/>
</dbReference>
<feature type="region of interest" description="Disordered" evidence="3">
    <location>
        <begin position="445"/>
        <end position="466"/>
    </location>
</feature>
<keyword evidence="2" id="KW-0342">GTP-binding</keyword>
<dbReference type="EMBL" id="LR031880">
    <property type="protein sequence ID" value="VDD64285.1"/>
    <property type="molecule type" value="Genomic_DNA"/>
</dbReference>
<dbReference type="Pfam" id="PF16897">
    <property type="entry name" value="MMR_HSR1_Xtn"/>
    <property type="match status" value="1"/>
</dbReference>
<dbReference type="FunFam" id="3.40.50.300:FF:001436">
    <property type="entry name" value="Developmentally-regulated GTP-binding protein"/>
    <property type="match status" value="1"/>
</dbReference>
<dbReference type="Gene3D" id="6.10.140.1070">
    <property type="match status" value="2"/>
</dbReference>
<dbReference type="PANTHER" id="PTHR43127">
    <property type="entry name" value="DEVELOPMENTALLY-REGULATED GTP-BINDING PROTEIN 2"/>
    <property type="match status" value="1"/>
</dbReference>
<accession>A0A3P6H797</accession>
<dbReference type="SUPFAM" id="SSF81271">
    <property type="entry name" value="TGS-like"/>
    <property type="match status" value="1"/>
</dbReference>
<feature type="compositionally biased region" description="Polar residues" evidence="3">
    <location>
        <begin position="282"/>
        <end position="292"/>
    </location>
</feature>
<dbReference type="CDD" id="cd01896">
    <property type="entry name" value="DRG"/>
    <property type="match status" value="1"/>
</dbReference>
<organism evidence="6">
    <name type="scientific">Brassica oleracea</name>
    <name type="common">Wild cabbage</name>
    <dbReference type="NCBI Taxonomy" id="3712"/>
    <lineage>
        <taxon>Eukaryota</taxon>
        <taxon>Viridiplantae</taxon>
        <taxon>Streptophyta</taxon>
        <taxon>Embryophyta</taxon>
        <taxon>Tracheophyta</taxon>
        <taxon>Spermatophyta</taxon>
        <taxon>Magnoliopsida</taxon>
        <taxon>eudicotyledons</taxon>
        <taxon>Gunneridae</taxon>
        <taxon>Pentapetalae</taxon>
        <taxon>rosids</taxon>
        <taxon>malvids</taxon>
        <taxon>Brassicales</taxon>
        <taxon>Brassicaceae</taxon>
        <taxon>Brassiceae</taxon>
        <taxon>Brassica</taxon>
    </lineage>
</organism>